<evidence type="ECO:0008006" key="4">
    <source>
        <dbReference type="Google" id="ProtNLM"/>
    </source>
</evidence>
<comment type="caution">
    <text evidence="2">The sequence shown here is derived from an EMBL/GenBank/DDBJ whole genome shotgun (WGS) entry which is preliminary data.</text>
</comment>
<evidence type="ECO:0000313" key="2">
    <source>
        <dbReference type="EMBL" id="KAK4525967.1"/>
    </source>
</evidence>
<gene>
    <name evidence="2" type="ORF">GAYE_SCF18G3876</name>
</gene>
<name>A0AAV9IEZ2_9RHOD</name>
<proteinExistence type="predicted"/>
<reference evidence="2 3" key="1">
    <citation type="submission" date="2022-07" db="EMBL/GenBank/DDBJ databases">
        <title>Genome-wide signatures of adaptation to extreme environments.</title>
        <authorList>
            <person name="Cho C.H."/>
            <person name="Yoon H.S."/>
        </authorList>
    </citation>
    <scope>NUCLEOTIDE SEQUENCE [LARGE SCALE GENOMIC DNA]</scope>
    <source>
        <strain evidence="2 3">108.79 E11</strain>
    </source>
</reference>
<evidence type="ECO:0000313" key="3">
    <source>
        <dbReference type="Proteomes" id="UP001300502"/>
    </source>
</evidence>
<feature type="compositionally biased region" description="Low complexity" evidence="1">
    <location>
        <begin position="1"/>
        <end position="10"/>
    </location>
</feature>
<feature type="compositionally biased region" description="Basic and acidic residues" evidence="1">
    <location>
        <begin position="22"/>
        <end position="31"/>
    </location>
</feature>
<accession>A0AAV9IEZ2</accession>
<sequence>MVASKNNSAGSRKKKSKRRWKQRELASGEDTKKTRFSVQWANIHLSPEEIGKKYVITQTGDLEDGEDLRQSQEWKDFISTLDLKQLEKWKQGGTVPTKLEFLRKSRRSSILSDEEIQTRRVTGKEFVTDKENELVKSVRERLKEQERKYVPSEELLIGSVSTLSEGRSNCVGYPREYEFAVIVNQAQAVEKLKQLVESILKRSVNARNIVIDKFGFQYRVGIRTQVLSLQEIKNVYAAMRENEHVAFSFG</sequence>
<organism evidence="2 3">
    <name type="scientific">Galdieria yellowstonensis</name>
    <dbReference type="NCBI Taxonomy" id="3028027"/>
    <lineage>
        <taxon>Eukaryota</taxon>
        <taxon>Rhodophyta</taxon>
        <taxon>Bangiophyceae</taxon>
        <taxon>Galdieriales</taxon>
        <taxon>Galdieriaceae</taxon>
        <taxon>Galdieria</taxon>
    </lineage>
</organism>
<dbReference type="EMBL" id="JANCYU010000035">
    <property type="protein sequence ID" value="KAK4525967.1"/>
    <property type="molecule type" value="Genomic_DNA"/>
</dbReference>
<evidence type="ECO:0000256" key="1">
    <source>
        <dbReference type="SAM" id="MobiDB-lite"/>
    </source>
</evidence>
<dbReference type="AlphaFoldDB" id="A0AAV9IEZ2"/>
<feature type="region of interest" description="Disordered" evidence="1">
    <location>
        <begin position="1"/>
        <end position="31"/>
    </location>
</feature>
<dbReference type="Proteomes" id="UP001300502">
    <property type="component" value="Unassembled WGS sequence"/>
</dbReference>
<protein>
    <recommendedName>
        <fullName evidence="4">Ribosome biogenesis protein NOP53</fullName>
    </recommendedName>
</protein>
<keyword evidence="3" id="KW-1185">Reference proteome</keyword>
<feature type="compositionally biased region" description="Basic residues" evidence="1">
    <location>
        <begin position="11"/>
        <end position="21"/>
    </location>
</feature>